<evidence type="ECO:0000256" key="1">
    <source>
        <dbReference type="SAM" id="MobiDB-lite"/>
    </source>
</evidence>
<reference evidence="2" key="1">
    <citation type="journal article" date="2019" name="bioRxiv">
        <title>The Genome of the Zebra Mussel, Dreissena polymorpha: A Resource for Invasive Species Research.</title>
        <authorList>
            <person name="McCartney M.A."/>
            <person name="Auch B."/>
            <person name="Kono T."/>
            <person name="Mallez S."/>
            <person name="Zhang Y."/>
            <person name="Obille A."/>
            <person name="Becker A."/>
            <person name="Abrahante J.E."/>
            <person name="Garbe J."/>
            <person name="Badalamenti J.P."/>
            <person name="Herman A."/>
            <person name="Mangelson H."/>
            <person name="Liachko I."/>
            <person name="Sullivan S."/>
            <person name="Sone E.D."/>
            <person name="Koren S."/>
            <person name="Silverstein K.A.T."/>
            <person name="Beckman K.B."/>
            <person name="Gohl D.M."/>
        </authorList>
    </citation>
    <scope>NUCLEOTIDE SEQUENCE</scope>
    <source>
        <strain evidence="2">Duluth1</strain>
        <tissue evidence="2">Whole animal</tissue>
    </source>
</reference>
<accession>A0A9D4GUX3</accession>
<dbReference type="AlphaFoldDB" id="A0A9D4GUX3"/>
<name>A0A9D4GUX3_DREPO</name>
<reference evidence="2" key="2">
    <citation type="submission" date="2020-11" db="EMBL/GenBank/DDBJ databases">
        <authorList>
            <person name="McCartney M.A."/>
            <person name="Auch B."/>
            <person name="Kono T."/>
            <person name="Mallez S."/>
            <person name="Becker A."/>
            <person name="Gohl D.M."/>
            <person name="Silverstein K.A.T."/>
            <person name="Koren S."/>
            <person name="Bechman K.B."/>
            <person name="Herman A."/>
            <person name="Abrahante J.E."/>
            <person name="Garbe J."/>
        </authorList>
    </citation>
    <scope>NUCLEOTIDE SEQUENCE</scope>
    <source>
        <strain evidence="2">Duluth1</strain>
        <tissue evidence="2">Whole animal</tissue>
    </source>
</reference>
<feature type="compositionally biased region" description="Polar residues" evidence="1">
    <location>
        <begin position="58"/>
        <end position="84"/>
    </location>
</feature>
<proteinExistence type="predicted"/>
<evidence type="ECO:0000313" key="3">
    <source>
        <dbReference type="Proteomes" id="UP000828390"/>
    </source>
</evidence>
<comment type="caution">
    <text evidence="2">The sequence shown here is derived from an EMBL/GenBank/DDBJ whole genome shotgun (WGS) entry which is preliminary data.</text>
</comment>
<dbReference type="Proteomes" id="UP000828390">
    <property type="component" value="Unassembled WGS sequence"/>
</dbReference>
<gene>
    <name evidence="2" type="ORF">DPMN_122143</name>
</gene>
<dbReference type="EMBL" id="JAIWYP010000005">
    <property type="protein sequence ID" value="KAH3820397.1"/>
    <property type="molecule type" value="Genomic_DNA"/>
</dbReference>
<sequence>MFAKKAVTIDFKPDTSITETVNNVCGLGKVSKIKQLSTENSTKQGSSYSEIQTNYVNKPGLVSNTASGSANQPDPDSENQNNDVNKPDLATDQNNRTFEEIATEYSDTMERNPEKSKKTFL</sequence>
<evidence type="ECO:0000313" key="2">
    <source>
        <dbReference type="EMBL" id="KAH3820397.1"/>
    </source>
</evidence>
<feature type="region of interest" description="Disordered" evidence="1">
    <location>
        <begin position="58"/>
        <end position="96"/>
    </location>
</feature>
<organism evidence="2 3">
    <name type="scientific">Dreissena polymorpha</name>
    <name type="common">Zebra mussel</name>
    <name type="synonym">Mytilus polymorpha</name>
    <dbReference type="NCBI Taxonomy" id="45954"/>
    <lineage>
        <taxon>Eukaryota</taxon>
        <taxon>Metazoa</taxon>
        <taxon>Spiralia</taxon>
        <taxon>Lophotrochozoa</taxon>
        <taxon>Mollusca</taxon>
        <taxon>Bivalvia</taxon>
        <taxon>Autobranchia</taxon>
        <taxon>Heteroconchia</taxon>
        <taxon>Euheterodonta</taxon>
        <taxon>Imparidentia</taxon>
        <taxon>Neoheterodontei</taxon>
        <taxon>Myida</taxon>
        <taxon>Dreissenoidea</taxon>
        <taxon>Dreissenidae</taxon>
        <taxon>Dreissena</taxon>
    </lineage>
</organism>
<protein>
    <submittedName>
        <fullName evidence="2">Uncharacterized protein</fullName>
    </submittedName>
</protein>
<keyword evidence="3" id="KW-1185">Reference proteome</keyword>